<dbReference type="Pfam" id="PF03963">
    <property type="entry name" value="FlgD"/>
    <property type="match status" value="1"/>
</dbReference>
<protein>
    <submittedName>
        <fullName evidence="4">Basal-body rod modification protein FlgD</fullName>
    </submittedName>
</protein>
<sequence length="227" mass="22495">MSTSPVNNTSAAIFSAINASNAAGSSTSASATSSTQDQFLKLLTTQLQNQDPLNPMDNAQMTSQLAQISTVDGITQLNTTLQSLINNANSTQGLQAAALVGKSVLVPGSGMTLAQGQGLAGVSLAGPADNVVATIKDANGLAVQTLNLGAMAAGTNDVSWDGKTDSGAVAADGNYTVSFAATQGGNTVAATALQLGTVSSVANSSQGASLNLGNLGLFALSDVQQIF</sequence>
<dbReference type="InterPro" id="IPR025963">
    <property type="entry name" value="FLgD_Tudor"/>
</dbReference>
<evidence type="ECO:0000313" key="4">
    <source>
        <dbReference type="EMBL" id="OIQ97327.1"/>
    </source>
</evidence>
<accession>A0A1J5RZI9</accession>
<dbReference type="Gene3D" id="2.30.30.910">
    <property type="match status" value="1"/>
</dbReference>
<dbReference type="Gene3D" id="2.60.40.4070">
    <property type="match status" value="1"/>
</dbReference>
<dbReference type="Pfam" id="PF13861">
    <property type="entry name" value="FLgD_tudor"/>
    <property type="match status" value="1"/>
</dbReference>
<evidence type="ECO:0000259" key="3">
    <source>
        <dbReference type="Pfam" id="PF13861"/>
    </source>
</evidence>
<dbReference type="AlphaFoldDB" id="A0A1J5RZI9"/>
<feature type="domain" description="FlgD Tudor-like" evidence="3">
    <location>
        <begin position="92"/>
        <end position="224"/>
    </location>
</feature>
<organism evidence="4">
    <name type="scientific">mine drainage metagenome</name>
    <dbReference type="NCBI Taxonomy" id="410659"/>
    <lineage>
        <taxon>unclassified sequences</taxon>
        <taxon>metagenomes</taxon>
        <taxon>ecological metagenomes</taxon>
    </lineage>
</organism>
<gene>
    <name evidence="4" type="primary">flgD_5</name>
    <name evidence="4" type="ORF">GALL_207280</name>
</gene>
<dbReference type="EMBL" id="MLJW01000135">
    <property type="protein sequence ID" value="OIQ97327.1"/>
    <property type="molecule type" value="Genomic_DNA"/>
</dbReference>
<feature type="domain" description="FlgD/Vpr Ig-like" evidence="2">
    <location>
        <begin position="114"/>
        <end position="184"/>
    </location>
</feature>
<dbReference type="Pfam" id="PF13860">
    <property type="entry name" value="FlgD_ig"/>
    <property type="match status" value="1"/>
</dbReference>
<reference evidence="4" key="1">
    <citation type="submission" date="2016-10" db="EMBL/GenBank/DDBJ databases">
        <title>Sequence of Gallionella enrichment culture.</title>
        <authorList>
            <person name="Poehlein A."/>
            <person name="Muehling M."/>
            <person name="Daniel R."/>
        </authorList>
    </citation>
    <scope>NUCLEOTIDE SEQUENCE</scope>
</reference>
<proteinExistence type="predicted"/>
<keyword evidence="1" id="KW-1005">Bacterial flagellum biogenesis</keyword>
<evidence type="ECO:0000256" key="1">
    <source>
        <dbReference type="ARBA" id="ARBA00022795"/>
    </source>
</evidence>
<dbReference type="GO" id="GO:0044781">
    <property type="term" value="P:bacterial-type flagellum organization"/>
    <property type="evidence" value="ECO:0007669"/>
    <property type="project" value="UniProtKB-KW"/>
</dbReference>
<comment type="caution">
    <text evidence="4">The sequence shown here is derived from an EMBL/GenBank/DDBJ whole genome shotgun (WGS) entry which is preliminary data.</text>
</comment>
<evidence type="ECO:0000259" key="2">
    <source>
        <dbReference type="Pfam" id="PF13860"/>
    </source>
</evidence>
<dbReference type="InterPro" id="IPR025965">
    <property type="entry name" value="FlgD/Vpr_Ig-like"/>
</dbReference>
<name>A0A1J5RZI9_9ZZZZ</name>
<dbReference type="InterPro" id="IPR005648">
    <property type="entry name" value="FlgD"/>
</dbReference>